<organism evidence="2">
    <name type="scientific">Sesamum radiatum</name>
    <name type="common">Black benniseed</name>
    <dbReference type="NCBI Taxonomy" id="300843"/>
    <lineage>
        <taxon>Eukaryota</taxon>
        <taxon>Viridiplantae</taxon>
        <taxon>Streptophyta</taxon>
        <taxon>Embryophyta</taxon>
        <taxon>Tracheophyta</taxon>
        <taxon>Spermatophyta</taxon>
        <taxon>Magnoliopsida</taxon>
        <taxon>eudicotyledons</taxon>
        <taxon>Gunneridae</taxon>
        <taxon>Pentapetalae</taxon>
        <taxon>asterids</taxon>
        <taxon>lamiids</taxon>
        <taxon>Lamiales</taxon>
        <taxon>Pedaliaceae</taxon>
        <taxon>Sesamum</taxon>
    </lineage>
</organism>
<feature type="domain" description="Retroviral polymerase SH3-like" evidence="1">
    <location>
        <begin position="58"/>
        <end position="110"/>
    </location>
</feature>
<evidence type="ECO:0000259" key="1">
    <source>
        <dbReference type="Pfam" id="PF25597"/>
    </source>
</evidence>
<dbReference type="EMBL" id="JACGWJ010000018">
    <property type="protein sequence ID" value="KAL0349873.1"/>
    <property type="molecule type" value="Genomic_DNA"/>
</dbReference>
<dbReference type="InterPro" id="IPR057670">
    <property type="entry name" value="SH3_retrovirus"/>
</dbReference>
<evidence type="ECO:0000313" key="2">
    <source>
        <dbReference type="EMBL" id="KAL0349873.1"/>
    </source>
</evidence>
<reference evidence="2" key="2">
    <citation type="journal article" date="2024" name="Plant">
        <title>Genomic evolution and insights into agronomic trait innovations of Sesamum species.</title>
        <authorList>
            <person name="Miao H."/>
            <person name="Wang L."/>
            <person name="Qu L."/>
            <person name="Liu H."/>
            <person name="Sun Y."/>
            <person name="Le M."/>
            <person name="Wang Q."/>
            <person name="Wei S."/>
            <person name="Zheng Y."/>
            <person name="Lin W."/>
            <person name="Duan Y."/>
            <person name="Cao H."/>
            <person name="Xiong S."/>
            <person name="Wang X."/>
            <person name="Wei L."/>
            <person name="Li C."/>
            <person name="Ma Q."/>
            <person name="Ju M."/>
            <person name="Zhao R."/>
            <person name="Li G."/>
            <person name="Mu C."/>
            <person name="Tian Q."/>
            <person name="Mei H."/>
            <person name="Zhang T."/>
            <person name="Gao T."/>
            <person name="Zhang H."/>
        </authorList>
    </citation>
    <scope>NUCLEOTIDE SEQUENCE</scope>
    <source>
        <strain evidence="2">G02</strain>
    </source>
</reference>
<gene>
    <name evidence="2" type="ORF">Sradi_4136500</name>
</gene>
<name>A0AAW2P2U6_SESRA</name>
<dbReference type="Pfam" id="PF25597">
    <property type="entry name" value="SH3_retrovirus"/>
    <property type="match status" value="1"/>
</dbReference>
<proteinExistence type="predicted"/>
<sequence>MMSFTEFPPSFLGYALETAAKLLNMAPSKTIPQTPYEIWHDKRASYKYLRVCGSLAYIKRLVGDKLDSRSSLCRFFEYLKEIAGYYFYNLSEQKIFFSRNTVFLEKGFPADS</sequence>
<dbReference type="AlphaFoldDB" id="A0AAW2P2U6"/>
<accession>A0AAW2P2U6</accession>
<reference evidence="2" key="1">
    <citation type="submission" date="2020-06" db="EMBL/GenBank/DDBJ databases">
        <authorList>
            <person name="Li T."/>
            <person name="Hu X."/>
            <person name="Zhang T."/>
            <person name="Song X."/>
            <person name="Zhang H."/>
            <person name="Dai N."/>
            <person name="Sheng W."/>
            <person name="Hou X."/>
            <person name="Wei L."/>
        </authorList>
    </citation>
    <scope>NUCLEOTIDE SEQUENCE</scope>
    <source>
        <strain evidence="2">G02</strain>
        <tissue evidence="2">Leaf</tissue>
    </source>
</reference>
<protein>
    <recommendedName>
        <fullName evidence="1">Retroviral polymerase SH3-like domain-containing protein</fullName>
    </recommendedName>
</protein>
<comment type="caution">
    <text evidence="2">The sequence shown here is derived from an EMBL/GenBank/DDBJ whole genome shotgun (WGS) entry which is preliminary data.</text>
</comment>